<dbReference type="Proteomes" id="UP000604046">
    <property type="component" value="Unassembled WGS sequence"/>
</dbReference>
<name>A0A812UQN0_9DINO</name>
<accession>A0A812UQN0</accession>
<dbReference type="AlphaFoldDB" id="A0A812UQN0"/>
<keyword evidence="1" id="KW-0732">Signal</keyword>
<feature type="chain" id="PRO_5032564629" evidence="1">
    <location>
        <begin position="20"/>
        <end position="114"/>
    </location>
</feature>
<feature type="signal peptide" evidence="1">
    <location>
        <begin position="1"/>
        <end position="19"/>
    </location>
</feature>
<comment type="caution">
    <text evidence="2">The sequence shown here is derived from an EMBL/GenBank/DDBJ whole genome shotgun (WGS) entry which is preliminary data.</text>
</comment>
<proteinExistence type="predicted"/>
<evidence type="ECO:0000256" key="1">
    <source>
        <dbReference type="SAM" id="SignalP"/>
    </source>
</evidence>
<reference evidence="2" key="1">
    <citation type="submission" date="2021-02" db="EMBL/GenBank/DDBJ databases">
        <authorList>
            <person name="Dougan E. K."/>
            <person name="Rhodes N."/>
            <person name="Thang M."/>
            <person name="Chan C."/>
        </authorList>
    </citation>
    <scope>NUCLEOTIDE SEQUENCE</scope>
</reference>
<keyword evidence="3" id="KW-1185">Reference proteome</keyword>
<dbReference type="EMBL" id="CAJNDS010002724">
    <property type="protein sequence ID" value="CAE7574301.1"/>
    <property type="molecule type" value="Genomic_DNA"/>
</dbReference>
<evidence type="ECO:0000313" key="3">
    <source>
        <dbReference type="Proteomes" id="UP000604046"/>
    </source>
</evidence>
<dbReference type="OrthoDB" id="5723at2759"/>
<sequence>MHRMLFVAFSVCLAAYAGAVRNQMETHEHEKLVHLHQGQEDMKENFDKDLMGENLGNLGNQGHQEILEDKAVTKGFVCCRCHWEVRGEFVFRSITSEGQCSDKCIFLNDGLCTY</sequence>
<gene>
    <name evidence="2" type="ORF">SNAT2548_LOCUS32761</name>
</gene>
<protein>
    <submittedName>
        <fullName evidence="2">Uncharacterized protein</fullName>
    </submittedName>
</protein>
<organism evidence="2 3">
    <name type="scientific">Symbiodinium natans</name>
    <dbReference type="NCBI Taxonomy" id="878477"/>
    <lineage>
        <taxon>Eukaryota</taxon>
        <taxon>Sar</taxon>
        <taxon>Alveolata</taxon>
        <taxon>Dinophyceae</taxon>
        <taxon>Suessiales</taxon>
        <taxon>Symbiodiniaceae</taxon>
        <taxon>Symbiodinium</taxon>
    </lineage>
</organism>
<evidence type="ECO:0000313" key="2">
    <source>
        <dbReference type="EMBL" id="CAE7574301.1"/>
    </source>
</evidence>